<dbReference type="EMBL" id="BOOI01000008">
    <property type="protein sequence ID" value="GIH82522.1"/>
    <property type="molecule type" value="Genomic_DNA"/>
</dbReference>
<dbReference type="Gene3D" id="2.60.40.3670">
    <property type="match status" value="1"/>
</dbReference>
<dbReference type="InterPro" id="IPR051266">
    <property type="entry name" value="CLCR"/>
</dbReference>
<keyword evidence="4" id="KW-1185">Reference proteome</keyword>
<evidence type="ECO:0000313" key="3">
    <source>
        <dbReference type="EMBL" id="GIH82522.1"/>
    </source>
</evidence>
<dbReference type="Gene3D" id="3.40.50.410">
    <property type="entry name" value="von Willebrand factor, type A domain"/>
    <property type="match status" value="1"/>
</dbReference>
<reference evidence="3" key="1">
    <citation type="submission" date="2021-01" db="EMBL/GenBank/DDBJ databases">
        <title>Whole genome shotgun sequence of Planobispora rosea NBRC 15558.</title>
        <authorList>
            <person name="Komaki H."/>
            <person name="Tamura T."/>
        </authorList>
    </citation>
    <scope>NUCLEOTIDE SEQUENCE</scope>
    <source>
        <strain evidence="3">NBRC 15558</strain>
    </source>
</reference>
<dbReference type="PANTHER" id="PTHR10579">
    <property type="entry name" value="CALCIUM-ACTIVATED CHLORIDE CHANNEL REGULATOR"/>
    <property type="match status" value="1"/>
</dbReference>
<evidence type="ECO:0000313" key="4">
    <source>
        <dbReference type="Proteomes" id="UP000655044"/>
    </source>
</evidence>
<dbReference type="InterPro" id="IPR002035">
    <property type="entry name" value="VWF_A"/>
</dbReference>
<dbReference type="RefSeq" id="WP_189241621.1">
    <property type="nucleotide sequence ID" value="NZ_BMQP01000002.1"/>
</dbReference>
<organism evidence="3 4">
    <name type="scientific">Planobispora rosea</name>
    <dbReference type="NCBI Taxonomy" id="35762"/>
    <lineage>
        <taxon>Bacteria</taxon>
        <taxon>Bacillati</taxon>
        <taxon>Actinomycetota</taxon>
        <taxon>Actinomycetes</taxon>
        <taxon>Streptosporangiales</taxon>
        <taxon>Streptosporangiaceae</taxon>
        <taxon>Planobispora</taxon>
    </lineage>
</organism>
<accession>A0A8J3RVF1</accession>
<feature type="compositionally biased region" description="Gly residues" evidence="1">
    <location>
        <begin position="423"/>
        <end position="433"/>
    </location>
</feature>
<dbReference type="SUPFAM" id="SSF53300">
    <property type="entry name" value="vWA-like"/>
    <property type="match status" value="1"/>
</dbReference>
<evidence type="ECO:0000259" key="2">
    <source>
        <dbReference type="PROSITE" id="PS50234"/>
    </source>
</evidence>
<dbReference type="CDD" id="cd00198">
    <property type="entry name" value="vWFA"/>
    <property type="match status" value="1"/>
</dbReference>
<evidence type="ECO:0000256" key="1">
    <source>
        <dbReference type="SAM" id="MobiDB-lite"/>
    </source>
</evidence>
<dbReference type="InterPro" id="IPR041176">
    <property type="entry name" value="VWA_3_C"/>
</dbReference>
<proteinExistence type="predicted"/>
<dbReference type="PANTHER" id="PTHR10579:SF43">
    <property type="entry name" value="ZINC FINGER (C3HC4-TYPE RING FINGER) FAMILY PROTEIN"/>
    <property type="match status" value="1"/>
</dbReference>
<dbReference type="Pfam" id="PF18571">
    <property type="entry name" value="VWA_3_C"/>
    <property type="match status" value="1"/>
</dbReference>
<feature type="region of interest" description="Disordered" evidence="1">
    <location>
        <begin position="413"/>
        <end position="445"/>
    </location>
</feature>
<name>A0A8J3RVF1_PLARO</name>
<dbReference type="Proteomes" id="UP000655044">
    <property type="component" value="Unassembled WGS sequence"/>
</dbReference>
<dbReference type="Pfam" id="PF13768">
    <property type="entry name" value="VWA_3"/>
    <property type="match status" value="1"/>
</dbReference>
<dbReference type="PROSITE" id="PS50234">
    <property type="entry name" value="VWFA"/>
    <property type="match status" value="1"/>
</dbReference>
<gene>
    <name evidence="3" type="ORF">Pro02_09300</name>
</gene>
<sequence>MSDQPVFTLDIDQNKYLAAGGREIHAILTVEATGAPGTDGAVEAAEVIIVDASGSMSGEKIAEARRAAQTAVETLRDGVHFAIVSGTHEAIKIFPEGRGMVRADARTRQQAWGALNRLDAGGGTAIGKWLRLAAELLADHPGAVRHAILLTDGQNNEDERTFGAALAHCAGGFVCDSRGVGTDWAPAELRKVADALLGTSGFIRRPEELADDFRAMVETTMGKAVAEVALRIWTPQNGRVRYLKQVSPTLAELTGMRSPVDQLTGDYPTGAWGAETRVYHLCVEVAPGAVGQEIRGAWVRLVVPGGGEVLARGNVLAQWTDDLALSTRVSPGVAHYTGQAELFDLIQEGLGARAAGDLDTATARLGRARVLAEQSGNEETARLLAKVVEVDPGTGTARLRRSVDRADEIALDTGSVRTARMRGGSGTGTGDPGDPGTSGFRSATG</sequence>
<dbReference type="SMART" id="SM00327">
    <property type="entry name" value="VWA"/>
    <property type="match status" value="1"/>
</dbReference>
<dbReference type="Gene3D" id="1.20.120.1690">
    <property type="match status" value="1"/>
</dbReference>
<dbReference type="InterPro" id="IPR036465">
    <property type="entry name" value="vWFA_dom_sf"/>
</dbReference>
<comment type="caution">
    <text evidence="3">The sequence shown here is derived from an EMBL/GenBank/DDBJ whole genome shotgun (WGS) entry which is preliminary data.</text>
</comment>
<feature type="domain" description="VWFA" evidence="2">
    <location>
        <begin position="45"/>
        <end position="225"/>
    </location>
</feature>
<protein>
    <submittedName>
        <fullName evidence="3">VWA domain-containing protein</fullName>
    </submittedName>
</protein>
<dbReference type="AlphaFoldDB" id="A0A8J3RVF1"/>